<dbReference type="NCBIfam" id="TIGR00976">
    <property type="entry name" value="CocE_NonD"/>
    <property type="match status" value="1"/>
</dbReference>
<comment type="caution">
    <text evidence="3">The sequence shown here is derived from an EMBL/GenBank/DDBJ whole genome shotgun (WGS) entry which is preliminary data.</text>
</comment>
<gene>
    <name evidence="3" type="ORF">GCM10009727_44760</name>
</gene>
<organism evidence="3 4">
    <name type="scientific">Actinomadura napierensis</name>
    <dbReference type="NCBI Taxonomy" id="267854"/>
    <lineage>
        <taxon>Bacteria</taxon>
        <taxon>Bacillati</taxon>
        <taxon>Actinomycetota</taxon>
        <taxon>Actinomycetes</taxon>
        <taxon>Streptosporangiales</taxon>
        <taxon>Thermomonosporaceae</taxon>
        <taxon>Actinomadura</taxon>
    </lineage>
</organism>
<dbReference type="SUPFAM" id="SSF49785">
    <property type="entry name" value="Galactose-binding domain-like"/>
    <property type="match status" value="1"/>
</dbReference>
<dbReference type="Gene3D" id="2.60.120.260">
    <property type="entry name" value="Galactose-binding domain-like"/>
    <property type="match status" value="1"/>
</dbReference>
<dbReference type="EMBL" id="BAAAMR010000039">
    <property type="protein sequence ID" value="GAA2144749.1"/>
    <property type="molecule type" value="Genomic_DNA"/>
</dbReference>
<keyword evidence="1 3" id="KW-0378">Hydrolase</keyword>
<evidence type="ECO:0000259" key="2">
    <source>
        <dbReference type="SMART" id="SM00939"/>
    </source>
</evidence>
<dbReference type="InterPro" id="IPR000383">
    <property type="entry name" value="Xaa-Pro-like_dom"/>
</dbReference>
<dbReference type="SMART" id="SM00939">
    <property type="entry name" value="PepX_C"/>
    <property type="match status" value="1"/>
</dbReference>
<dbReference type="InterPro" id="IPR008979">
    <property type="entry name" value="Galactose-bd-like_sf"/>
</dbReference>
<protein>
    <submittedName>
        <fullName evidence="3">CocE/NonD family hydrolase</fullName>
    </submittedName>
</protein>
<dbReference type="Proteomes" id="UP001501020">
    <property type="component" value="Unassembled WGS sequence"/>
</dbReference>
<name>A0ABN2ZMX4_9ACTN</name>
<evidence type="ECO:0000313" key="3">
    <source>
        <dbReference type="EMBL" id="GAA2144749.1"/>
    </source>
</evidence>
<dbReference type="GO" id="GO:0016787">
    <property type="term" value="F:hydrolase activity"/>
    <property type="evidence" value="ECO:0007669"/>
    <property type="project" value="UniProtKB-KW"/>
</dbReference>
<keyword evidence="4" id="KW-1185">Reference proteome</keyword>
<dbReference type="Pfam" id="PF02129">
    <property type="entry name" value="Peptidase_S15"/>
    <property type="match status" value="1"/>
</dbReference>
<sequence length="526" mass="56860">MTKLDRPALPAVTVLDQPIEMRDGTVLRADVHRPAGDGRHRTVLMRGPYGEPVFRAVPVTAYLRAGMAVVLQHCRGRGNSDGEFTPWVDEGRDGADTVDWIKAQPWSNGEVVAAGNSYLAGCALQLASERPDALKAVVAAMTPHDFYDGLKYHGGAFALGSAFFWGALQGLLGAVHDIDDGGAARLGPLMKVLADPDAAMRTLPLRDVPGVADAFPFWRDWVDHPERDSYWTDLAETLRHDRIGVPVLHVAGWFDVFLRGTLENHRRIPGGRLVIGPWSHLSQTGGVGELYFGHAASAQMAQLEAAQIAFLRGDTGGPAVRYFTMGADVWRDAESWPPPGATATRYYLHSGGSLSTGAPGADASPSRFVHDPDDPVPTHGGNLLLNDPVNVGPRDQRAVEARPDVLVFTTPVLDHDVEVTGPVRAVLHAATSAPGADWTAKLVDVRPDGRAMNVLDGIVRSPAGATRHEIDLAATSQTFRAGHRIRVQVASSNFPRFDRHPSMVRAEQTVFHDAGRPSWIELPVMQ</sequence>
<dbReference type="InterPro" id="IPR029058">
    <property type="entry name" value="AB_hydrolase_fold"/>
</dbReference>
<accession>A0ABN2ZMX4</accession>
<dbReference type="InterPro" id="IPR005674">
    <property type="entry name" value="CocE/Ser_esterase"/>
</dbReference>
<dbReference type="PANTHER" id="PTHR43056">
    <property type="entry name" value="PEPTIDASE S9 PROLYL OLIGOPEPTIDASE"/>
    <property type="match status" value="1"/>
</dbReference>
<dbReference type="Pfam" id="PF08530">
    <property type="entry name" value="PepX_C"/>
    <property type="match status" value="1"/>
</dbReference>
<proteinExistence type="predicted"/>
<evidence type="ECO:0000256" key="1">
    <source>
        <dbReference type="ARBA" id="ARBA00022801"/>
    </source>
</evidence>
<dbReference type="Gene3D" id="1.10.3020.10">
    <property type="entry name" value="alpha-amino acid ester hydrolase ( Helical cap domain)"/>
    <property type="match status" value="1"/>
</dbReference>
<dbReference type="RefSeq" id="WP_344270201.1">
    <property type="nucleotide sequence ID" value="NZ_BAAAMR010000039.1"/>
</dbReference>
<dbReference type="SUPFAM" id="SSF53474">
    <property type="entry name" value="alpha/beta-Hydrolases"/>
    <property type="match status" value="1"/>
</dbReference>
<dbReference type="Gene3D" id="3.40.50.1820">
    <property type="entry name" value="alpha/beta hydrolase"/>
    <property type="match status" value="1"/>
</dbReference>
<dbReference type="PANTHER" id="PTHR43056:SF10">
    <property type="entry name" value="COCE_NOND FAMILY, PUTATIVE (AFU_ORTHOLOGUE AFUA_7G00600)-RELATED"/>
    <property type="match status" value="1"/>
</dbReference>
<feature type="domain" description="Xaa-Pro dipeptidyl-peptidase C-terminal" evidence="2">
    <location>
        <begin position="309"/>
        <end position="521"/>
    </location>
</feature>
<reference evidence="3 4" key="1">
    <citation type="journal article" date="2019" name="Int. J. Syst. Evol. Microbiol.">
        <title>The Global Catalogue of Microorganisms (GCM) 10K type strain sequencing project: providing services to taxonomists for standard genome sequencing and annotation.</title>
        <authorList>
            <consortium name="The Broad Institute Genomics Platform"/>
            <consortium name="The Broad Institute Genome Sequencing Center for Infectious Disease"/>
            <person name="Wu L."/>
            <person name="Ma J."/>
        </authorList>
    </citation>
    <scope>NUCLEOTIDE SEQUENCE [LARGE SCALE GENOMIC DNA]</scope>
    <source>
        <strain evidence="3 4">JCM 13850</strain>
    </source>
</reference>
<evidence type="ECO:0000313" key="4">
    <source>
        <dbReference type="Proteomes" id="UP001501020"/>
    </source>
</evidence>
<dbReference type="InterPro" id="IPR013736">
    <property type="entry name" value="Xaa-Pro_dipept_C"/>
</dbReference>
<dbReference type="InterPro" id="IPR050585">
    <property type="entry name" value="Xaa-Pro_dipeptidyl-ppase/CocE"/>
</dbReference>